<organism evidence="3 4">
    <name type="scientific">Perkinsus olseni</name>
    <name type="common">Perkinsus atlanticus</name>
    <dbReference type="NCBI Taxonomy" id="32597"/>
    <lineage>
        <taxon>Eukaryota</taxon>
        <taxon>Sar</taxon>
        <taxon>Alveolata</taxon>
        <taxon>Perkinsozoa</taxon>
        <taxon>Perkinsea</taxon>
        <taxon>Perkinsida</taxon>
        <taxon>Perkinsidae</taxon>
        <taxon>Perkinsus</taxon>
    </lineage>
</organism>
<evidence type="ECO:0000313" key="4">
    <source>
        <dbReference type="Proteomes" id="UP000541610"/>
    </source>
</evidence>
<protein>
    <submittedName>
        <fullName evidence="3">Uncharacterized protein</fullName>
    </submittedName>
</protein>
<dbReference type="PANTHER" id="PTHR13037">
    <property type="entry name" value="FORMIN"/>
    <property type="match status" value="1"/>
</dbReference>
<feature type="compositionally biased region" description="Polar residues" evidence="2">
    <location>
        <begin position="363"/>
        <end position="378"/>
    </location>
</feature>
<comment type="caution">
    <text evidence="3">The sequence shown here is derived from an EMBL/GenBank/DDBJ whole genome shotgun (WGS) entry which is preliminary data.</text>
</comment>
<dbReference type="Proteomes" id="UP000541610">
    <property type="component" value="Unassembled WGS sequence"/>
</dbReference>
<evidence type="ECO:0000256" key="1">
    <source>
        <dbReference type="ARBA" id="ARBA00022581"/>
    </source>
</evidence>
<gene>
    <name evidence="3" type="ORF">FOZ60_008840</name>
</gene>
<reference evidence="3 4" key="1">
    <citation type="submission" date="2020-04" db="EMBL/GenBank/DDBJ databases">
        <title>Perkinsus olseni comparative genomics.</title>
        <authorList>
            <person name="Bogema D.R."/>
        </authorList>
    </citation>
    <scope>NUCLEOTIDE SEQUENCE [LARGE SCALE GENOMIC DNA]</scope>
    <source>
        <strain evidence="3">00978-12</strain>
    </source>
</reference>
<feature type="region of interest" description="Disordered" evidence="2">
    <location>
        <begin position="1"/>
        <end position="21"/>
    </location>
</feature>
<dbReference type="PANTHER" id="PTHR13037:SF24">
    <property type="entry name" value="POLYCOMB PROTEIN PCL-RELATED"/>
    <property type="match status" value="1"/>
</dbReference>
<keyword evidence="1" id="KW-0945">Host-virus interaction</keyword>
<feature type="region of interest" description="Disordered" evidence="2">
    <location>
        <begin position="363"/>
        <end position="508"/>
    </location>
</feature>
<sequence length="1348" mass="151119">MSLRPLLTEIVGRPPSTGQQDNVSFRQITDAVVGPDPPTPKSSRFGKYAESAILVHTPQETLQPCEDRDEDGKICKVRDRHMNAYQTVPGLSAEYVPAYLDAVTTTGLLRSKVGRGSPFQTPKVRKMIQGYRPAWEEESIPFSQMAFGYKIVFAPPPVDANPADHTLEHLLRTSLIYPYDKTSYCLLCLAIANWRRRYQPVDEPLPADPTLTSAELSSCEALFVRHCGRHGAPTIHTQSLSKEKLCAPKVYPLFFIDLKVGRRSDTRTYVTEDFTDMSKADTLPDDLKEIGSYIRDYCMSDPDLYGVFVHPGIQRLMVWMVGSLKDAFPVSFLKEAHPSIMWALLVRVLDAYREARKAVTINDTTSVQGSPGASNSAASERDRTTPSPEPANFFRQQELPPKPTASPTPGTVIDLTTTSTSAPPRPATAVRRSGRGGFRGRANPNPPSSQRRTTTPTPAPVHDPVPLPARPFRSLPYGQDPRPPLYSPQGRPAPLPRPSGYDREGREERPVEYAYRYDPHPSDYEHRYGSPSQFLVRRGYPDYRDRRPIDGRRYFPGGCIPYVEPGPNYYNPEHAPRPRYDDVGRRSRYDEYADYYDERDQYAYERSRSPRFEPRCVLREAPRGDHADLVRLPPHWMEVVAQHNGTTADSIYRTLQEDAAILGYRFGSPEFVNYLFVRGLRNLMHDADLRLRERHPVAQPKADSVVLRPAPARTTRQVEEDFDDLYGRLGSGEDTNNPSAVITDPAVVEADHEKDVNVEDDEADAPADVQQDVPVIPEWALFFAGVQEAPPKALPPIPVSFRTKNCTWYDLLAGGQRRPDLDWVDNEDVLSGNSADEWQWDAVSEWTQFWERHSHILPDSCLKEVRTFNAVCLPVASGFIPAKDKLWSYHLDGRVLVMTGLAAGSRNASAKSTDCDGWVPLSYELLRWCHGAGLYVMTILNHTEKGVYAGPDARHKMLNEANLVFCCPAHASAAVYRLTLLSNLYPPIPGRTLYTFRSRKCWDTDLRDAHGHWTGVTYDEAQAMLQLTFRTTNTAANAELTGMDALAPREFEVQFWGSASDETVKKARHENEKESPEMRLHHFARHGTPSDRMAYMSMFSTRYQDPANPFRREGPLQGPGQTLGRLMDDVAECTAWARPARSVAGTSTPSERPVEIEEVVAEIVPDGMDGKAPERPDADRDEHLEVLVGQGIKTRGAKCPASFGKQDEFRINFGYGDDNLLKTFEPLGSDWQLSGTFSFEGGPPEGTGKDPMRQKTIDSVTRKALDGVYAALKRGESKDKLRGLMEDVCWAVIKDVRVGPHVEALRCTMVEGMGGGDADDAQREGLHQAQYNALFYIFEDSGEVYSVV</sequence>
<name>A0A7J6NIP6_PEROL</name>
<proteinExistence type="predicted"/>
<feature type="compositionally biased region" description="Pro residues" evidence="2">
    <location>
        <begin position="481"/>
        <end position="497"/>
    </location>
</feature>
<feature type="compositionally biased region" description="Pro residues" evidence="2">
    <location>
        <begin position="457"/>
        <end position="469"/>
    </location>
</feature>
<evidence type="ECO:0000256" key="2">
    <source>
        <dbReference type="SAM" id="MobiDB-lite"/>
    </source>
</evidence>
<feature type="non-terminal residue" evidence="3">
    <location>
        <position position="1348"/>
    </location>
</feature>
<accession>A0A7J6NIP6</accession>
<feature type="compositionally biased region" description="Low complexity" evidence="2">
    <location>
        <begin position="416"/>
        <end position="431"/>
    </location>
</feature>
<dbReference type="EMBL" id="JABANP010000355">
    <property type="protein sequence ID" value="KAF4683626.1"/>
    <property type="molecule type" value="Genomic_DNA"/>
</dbReference>
<evidence type="ECO:0000313" key="3">
    <source>
        <dbReference type="EMBL" id="KAF4683626.1"/>
    </source>
</evidence>